<dbReference type="EMBL" id="JAGYWB010000009">
    <property type="protein sequence ID" value="KAI0510140.1"/>
    <property type="molecule type" value="Genomic_DNA"/>
</dbReference>
<dbReference type="Proteomes" id="UP000829196">
    <property type="component" value="Unassembled WGS sequence"/>
</dbReference>
<evidence type="ECO:0000259" key="2">
    <source>
        <dbReference type="PROSITE" id="PS51258"/>
    </source>
</evidence>
<dbReference type="OrthoDB" id="2015333at2759"/>
<reference evidence="4" key="1">
    <citation type="journal article" date="2022" name="Front. Genet.">
        <title>Chromosome-Scale Assembly of the Dendrobium nobile Genome Provides Insights Into the Molecular Mechanism of the Biosynthesis of the Medicinal Active Ingredient of Dendrobium.</title>
        <authorList>
            <person name="Xu Q."/>
            <person name="Niu S.-C."/>
            <person name="Li K.-L."/>
            <person name="Zheng P.-J."/>
            <person name="Zhang X.-J."/>
            <person name="Jia Y."/>
            <person name="Liu Y."/>
            <person name="Niu Y.-X."/>
            <person name="Yu L.-H."/>
            <person name="Chen D.-F."/>
            <person name="Zhang G.-Q."/>
        </authorList>
    </citation>
    <scope>NUCLEOTIDE SEQUENCE</scope>
    <source>
        <tissue evidence="4">Leaf</tissue>
    </source>
</reference>
<dbReference type="InterPro" id="IPR057984">
    <property type="entry name" value="PATROL1_C"/>
</dbReference>
<name>A0A8T3BD05_DENNO</name>
<sequence length="1011" mass="112279">MAHHHPSASSFSDFTISGGHDSEAGDADVEWPFGRIDAVDRGELRETAYEIFFASCRSSPGFGGRNPLSFYPSNHHQPSPEGGNTAATSGTSIMVVNSRIKRALGLRTRRGSPPMRVMSAHSSSPVVSIGGAAGASSPGAGRLKQRPMTSAEIMRQQMGVTEQSDNRLRKTIMRTLVGQAAKRAETIILPLELLRHLKPSEFSDAQEYHQWQRRQLKILEAGLLHHPFIPLDRLNSSALRLREVIRSGELKPIDNSKNSESLKALCNAVVSLAWRNPNGSPAEACHWADGFPLNIHLYISLLRSIFDLRDETVVLEEVDELIELMKKTWITLGINKMTHNVCLAWTMFEQYVKTGQIEQDLLGASLIILGEIATEAKKEAEFLKVLSPVMSSMLAWAERKLLDYHTVFRGKCFVGLMEKVLSLALTTAKIMNDDQRNSANEDGNGEIINSAVSPIERYIKSSLKSAFTKILENGNGNVDSMVVEVDEEPSETLVHLAKDTETLVALEKETYSPVLQRWHPGSMAVAVATLHSCYGIVLKQYLARIPGLKNETVRVLQTAGKLEKTLVQMVVEDSANCDDGGKAIVREMVLYDVDSIILSLMKNWITGRLRIGRECFSRAKETETWNRKSKSEPYAQSAVDLMKLAKVTVDEFFEIPVAAREELVQELADGLETLFQDYTSFVASCGTKQSYIPNLPPLTRCNQDSRFTTLWKKAQALFGLAHPKTRKKATPAESHHPRPSTSRATQRFYIRLNSLHYVLAVLHSIDKSLSFFGRNSSRSPHPRLAGPGSTSRRRIAPTRFDLARSSLQSAIFHVSEVAAYRLIFVDSHQAFYQGLYAGGVAAARIRPSLRLLKQNLNFIVTILTDRAQPVAVREVMKAALEAFLMVLLAGGSERAFGRGDSEMVAEDLESLRRVFCTSGEGLVAEEVVEKEMEVAEGIVALMALPTEKLLEEFTTVACEASGIGAHKVPMPPTTGKWNRSDPNTILRVICHRDDEVANRFLKRTFQMAKRK</sequence>
<dbReference type="InterPro" id="IPR008528">
    <property type="entry name" value="unc-13_homologue"/>
</dbReference>
<dbReference type="InterPro" id="IPR014772">
    <property type="entry name" value="Munc13_dom-2"/>
</dbReference>
<evidence type="ECO:0000313" key="4">
    <source>
        <dbReference type="EMBL" id="KAI0510140.1"/>
    </source>
</evidence>
<evidence type="ECO:0000313" key="5">
    <source>
        <dbReference type="Proteomes" id="UP000829196"/>
    </source>
</evidence>
<dbReference type="PANTHER" id="PTHR31280">
    <property type="entry name" value="PROTEIN UNC-13 HOMOLOG"/>
    <property type="match status" value="1"/>
</dbReference>
<dbReference type="PROSITE" id="PS51259">
    <property type="entry name" value="MHD2"/>
    <property type="match status" value="1"/>
</dbReference>
<evidence type="ECO:0000256" key="1">
    <source>
        <dbReference type="SAM" id="MobiDB-lite"/>
    </source>
</evidence>
<dbReference type="InterPro" id="IPR014770">
    <property type="entry name" value="Munc13_1"/>
</dbReference>
<organism evidence="4 5">
    <name type="scientific">Dendrobium nobile</name>
    <name type="common">Orchid</name>
    <dbReference type="NCBI Taxonomy" id="94219"/>
    <lineage>
        <taxon>Eukaryota</taxon>
        <taxon>Viridiplantae</taxon>
        <taxon>Streptophyta</taxon>
        <taxon>Embryophyta</taxon>
        <taxon>Tracheophyta</taxon>
        <taxon>Spermatophyta</taxon>
        <taxon>Magnoliopsida</taxon>
        <taxon>Liliopsida</taxon>
        <taxon>Asparagales</taxon>
        <taxon>Orchidaceae</taxon>
        <taxon>Epidendroideae</taxon>
        <taxon>Malaxideae</taxon>
        <taxon>Dendrobiinae</taxon>
        <taxon>Dendrobium</taxon>
    </lineage>
</organism>
<dbReference type="Pfam" id="PF25761">
    <property type="entry name" value="TPR_PATROL1"/>
    <property type="match status" value="1"/>
</dbReference>
<protein>
    <recommendedName>
        <fullName evidence="6">Protein unc-13 homolog</fullName>
    </recommendedName>
</protein>
<gene>
    <name evidence="4" type="ORF">KFK09_010740</name>
</gene>
<accession>A0A8T3BD05</accession>
<dbReference type="AlphaFoldDB" id="A0A8T3BD05"/>
<feature type="region of interest" description="Disordered" evidence="1">
    <location>
        <begin position="723"/>
        <end position="743"/>
    </location>
</feature>
<feature type="domain" description="MHD2" evidence="3">
    <location>
        <begin position="842"/>
        <end position="953"/>
    </location>
</feature>
<feature type="region of interest" description="Disordered" evidence="1">
    <location>
        <begin position="110"/>
        <end position="143"/>
    </location>
</feature>
<evidence type="ECO:0008006" key="6">
    <source>
        <dbReference type="Google" id="ProtNLM"/>
    </source>
</evidence>
<keyword evidence="5" id="KW-1185">Reference proteome</keyword>
<feature type="region of interest" description="Disordered" evidence="1">
    <location>
        <begin position="1"/>
        <end position="28"/>
    </location>
</feature>
<evidence type="ECO:0000259" key="3">
    <source>
        <dbReference type="PROSITE" id="PS51259"/>
    </source>
</evidence>
<proteinExistence type="predicted"/>
<feature type="region of interest" description="Disordered" evidence="1">
    <location>
        <begin position="67"/>
        <end position="90"/>
    </location>
</feature>
<dbReference type="PANTHER" id="PTHR31280:SF21">
    <property type="entry name" value="MHD2 DOMAIN-CONTAINING PROTEIN"/>
    <property type="match status" value="1"/>
</dbReference>
<feature type="domain" description="MHD1" evidence="2">
    <location>
        <begin position="553"/>
        <end position="695"/>
    </location>
</feature>
<comment type="caution">
    <text evidence="4">The sequence shown here is derived from an EMBL/GenBank/DDBJ whole genome shotgun (WGS) entry which is preliminary data.</text>
</comment>
<feature type="compositionally biased region" description="Low complexity" evidence="1">
    <location>
        <begin position="122"/>
        <end position="141"/>
    </location>
</feature>
<dbReference type="PROSITE" id="PS51258">
    <property type="entry name" value="MHD1"/>
    <property type="match status" value="1"/>
</dbReference>